<reference evidence="1 2" key="1">
    <citation type="submission" date="2014-08" db="EMBL/GenBank/DDBJ databases">
        <authorList>
            <person name="den Bakker H.C."/>
        </authorList>
    </citation>
    <scope>NUCLEOTIDE SEQUENCE [LARGE SCALE GENOMIC DNA]</scope>
    <source>
        <strain evidence="1 2">DSM 18334</strain>
    </source>
</reference>
<sequence length="78" mass="8665">MKFDGIYGLRRYYCPKSGALELPNMQTFGISSLLPEALSSLKNVFSAAEITKFNVLNNSMTSNIIGGLDSFVQKNKQR</sequence>
<dbReference type="EMBL" id="JQCR01000003">
    <property type="protein sequence ID" value="KGE17468.1"/>
    <property type="molecule type" value="Genomic_DNA"/>
</dbReference>
<dbReference type="Proteomes" id="UP000029734">
    <property type="component" value="Unassembled WGS sequence"/>
</dbReference>
<evidence type="ECO:0000313" key="1">
    <source>
        <dbReference type="EMBL" id="KGE17468.1"/>
    </source>
</evidence>
<accession>A0A098M600</accession>
<organism evidence="1 2">
    <name type="scientific">Paenibacillus wynnii</name>
    <dbReference type="NCBI Taxonomy" id="268407"/>
    <lineage>
        <taxon>Bacteria</taxon>
        <taxon>Bacillati</taxon>
        <taxon>Bacillota</taxon>
        <taxon>Bacilli</taxon>
        <taxon>Bacillales</taxon>
        <taxon>Paenibacillaceae</taxon>
        <taxon>Paenibacillus</taxon>
    </lineage>
</organism>
<keyword evidence="2" id="KW-1185">Reference proteome</keyword>
<dbReference type="STRING" id="268407.PWYN_22970"/>
<protein>
    <submittedName>
        <fullName evidence="1">Uncharacterized protein</fullName>
    </submittedName>
</protein>
<reference evidence="1 2" key="2">
    <citation type="submission" date="2014-10" db="EMBL/GenBank/DDBJ databases">
        <title>Comparative genomics of the Paenibacillus odorifer group.</title>
        <authorList>
            <person name="Tsai Y.-C."/>
            <person name="Martin N."/>
            <person name="Korlach J."/>
            <person name="Wiedmann M."/>
        </authorList>
    </citation>
    <scope>NUCLEOTIDE SEQUENCE [LARGE SCALE GENOMIC DNA]</scope>
    <source>
        <strain evidence="1 2">DSM 18334</strain>
    </source>
</reference>
<dbReference type="AlphaFoldDB" id="A0A098M600"/>
<proteinExistence type="predicted"/>
<name>A0A098M600_9BACL</name>
<comment type="caution">
    <text evidence="1">The sequence shown here is derived from an EMBL/GenBank/DDBJ whole genome shotgun (WGS) entry which is preliminary data.</text>
</comment>
<evidence type="ECO:0000313" key="2">
    <source>
        <dbReference type="Proteomes" id="UP000029734"/>
    </source>
</evidence>
<gene>
    <name evidence="1" type="ORF">PWYN_22970</name>
</gene>